<gene>
    <name evidence="1" type="ORF">EXN24_18375</name>
</gene>
<protein>
    <submittedName>
        <fullName evidence="1">Uncharacterized protein</fullName>
    </submittedName>
</protein>
<dbReference type="EMBL" id="SGOB01000004">
    <property type="protein sequence ID" value="TRA87335.1"/>
    <property type="molecule type" value="Genomic_DNA"/>
</dbReference>
<sequence length="137" mass="15871">MSDISFAAEGVYLEMNYLECDPNDQGSSRWSVKLTLSHFTGCFTYEATDIWFEASMWDLFVADLSSPQAQTLKFFDMSQYFIFSIERTATCFEIEIQAYEPQNSNGFMRLGAQLKSDLDGTFVSKLRDAFMEFPKFW</sequence>
<dbReference type="AlphaFoldDB" id="A0AA95AH41"/>
<comment type="caution">
    <text evidence="1">The sequence shown here is derived from an EMBL/GenBank/DDBJ whole genome shotgun (WGS) entry which is preliminary data.</text>
</comment>
<dbReference type="Proteomes" id="UP000320858">
    <property type="component" value="Unassembled WGS sequence"/>
</dbReference>
<evidence type="ECO:0000313" key="2">
    <source>
        <dbReference type="Proteomes" id="UP000320858"/>
    </source>
</evidence>
<dbReference type="RefSeq" id="WP_142851382.1">
    <property type="nucleotide sequence ID" value="NZ_SGOB01000004.1"/>
</dbReference>
<proteinExistence type="predicted"/>
<evidence type="ECO:0000313" key="1">
    <source>
        <dbReference type="EMBL" id="TRA87335.1"/>
    </source>
</evidence>
<organism evidence="1 2">
    <name type="scientific">Rhizobium rhizogenes</name>
    <name type="common">Agrobacterium rhizogenes</name>
    <dbReference type="NCBI Taxonomy" id="359"/>
    <lineage>
        <taxon>Bacteria</taxon>
        <taxon>Pseudomonadati</taxon>
        <taxon>Pseudomonadota</taxon>
        <taxon>Alphaproteobacteria</taxon>
        <taxon>Hyphomicrobiales</taxon>
        <taxon>Rhizobiaceae</taxon>
        <taxon>Rhizobium/Agrobacterium group</taxon>
        <taxon>Rhizobium</taxon>
    </lineage>
</organism>
<accession>A0AA95AH41</accession>
<name>A0AA95AH41_RHIRH</name>
<reference evidence="1 2" key="1">
    <citation type="journal article" date="2019" name="Appl. Microbiol. Biotechnol.">
        <title>Differential efficiency of wild type rhizogenic strains for rol gene transformation of plants.</title>
        <authorList>
            <person name="Desmet S."/>
            <person name="De Keyser E."/>
            <person name="Van Vaerenbergh J."/>
            <person name="Baeyen S."/>
            <person name="Van Huylenbroeck J."/>
            <person name="Geelen D."/>
            <person name="Dhooghe E."/>
        </authorList>
    </citation>
    <scope>NUCLEOTIDE SEQUENCE [LARGE SCALE GENOMIC DNA]</scope>
    <source>
        <strain evidence="1 2">B 4.1</strain>
    </source>
</reference>